<proteinExistence type="predicted"/>
<sequence>MSSLAFHGRSIEKERLHHAITCLRLWILTWARLSLTKINPHPLEKPRRFANALHNGDYAEDDLSSDSSETAGEASTEDEKRKRVAEHIKKQKKLWEDYIYPIGTLIMDEFTSIRKIEVNEHVAKLPTLLVESAH</sequence>
<dbReference type="AlphaFoldDB" id="A0A284QYQ5"/>
<name>A0A284QYQ5_ARMOS</name>
<protein>
    <submittedName>
        <fullName evidence="2">Uncharacterized protein</fullName>
    </submittedName>
</protein>
<feature type="region of interest" description="Disordered" evidence="1">
    <location>
        <begin position="58"/>
        <end position="83"/>
    </location>
</feature>
<dbReference type="EMBL" id="FUEG01000003">
    <property type="protein sequence ID" value="SJL01603.1"/>
    <property type="molecule type" value="Genomic_DNA"/>
</dbReference>
<dbReference type="Proteomes" id="UP000219338">
    <property type="component" value="Unassembled WGS sequence"/>
</dbReference>
<keyword evidence="3" id="KW-1185">Reference proteome</keyword>
<gene>
    <name evidence="2" type="ORF">ARMOST_04926</name>
</gene>
<accession>A0A284QYQ5</accession>
<evidence type="ECO:0000313" key="3">
    <source>
        <dbReference type="Proteomes" id="UP000219338"/>
    </source>
</evidence>
<evidence type="ECO:0000256" key="1">
    <source>
        <dbReference type="SAM" id="MobiDB-lite"/>
    </source>
</evidence>
<organism evidence="2 3">
    <name type="scientific">Armillaria ostoyae</name>
    <name type="common">Armillaria root rot fungus</name>
    <dbReference type="NCBI Taxonomy" id="47428"/>
    <lineage>
        <taxon>Eukaryota</taxon>
        <taxon>Fungi</taxon>
        <taxon>Dikarya</taxon>
        <taxon>Basidiomycota</taxon>
        <taxon>Agaricomycotina</taxon>
        <taxon>Agaricomycetes</taxon>
        <taxon>Agaricomycetidae</taxon>
        <taxon>Agaricales</taxon>
        <taxon>Marasmiineae</taxon>
        <taxon>Physalacriaceae</taxon>
        <taxon>Armillaria</taxon>
    </lineage>
</organism>
<evidence type="ECO:0000313" key="2">
    <source>
        <dbReference type="EMBL" id="SJL01603.1"/>
    </source>
</evidence>
<reference evidence="3" key="1">
    <citation type="journal article" date="2017" name="Nat. Ecol. Evol.">
        <title>Genome expansion and lineage-specific genetic innovations in the forest pathogenic fungi Armillaria.</title>
        <authorList>
            <person name="Sipos G."/>
            <person name="Prasanna A.N."/>
            <person name="Walter M.C."/>
            <person name="O'Connor E."/>
            <person name="Balint B."/>
            <person name="Krizsan K."/>
            <person name="Kiss B."/>
            <person name="Hess J."/>
            <person name="Varga T."/>
            <person name="Slot J."/>
            <person name="Riley R."/>
            <person name="Boka B."/>
            <person name="Rigling D."/>
            <person name="Barry K."/>
            <person name="Lee J."/>
            <person name="Mihaltcheva S."/>
            <person name="LaButti K."/>
            <person name="Lipzen A."/>
            <person name="Waldron R."/>
            <person name="Moloney N.M."/>
            <person name="Sperisen C."/>
            <person name="Kredics L."/>
            <person name="Vagvoelgyi C."/>
            <person name="Patrignani A."/>
            <person name="Fitzpatrick D."/>
            <person name="Nagy I."/>
            <person name="Doyle S."/>
            <person name="Anderson J.B."/>
            <person name="Grigoriev I.V."/>
            <person name="Gueldener U."/>
            <person name="Muensterkoetter M."/>
            <person name="Nagy L.G."/>
        </authorList>
    </citation>
    <scope>NUCLEOTIDE SEQUENCE [LARGE SCALE GENOMIC DNA]</scope>
    <source>
        <strain evidence="3">C18/9</strain>
    </source>
</reference>